<dbReference type="SUPFAM" id="SSF52540">
    <property type="entry name" value="P-loop containing nucleoside triphosphate hydrolases"/>
    <property type="match status" value="2"/>
</dbReference>
<keyword evidence="1" id="KW-0547">Nucleotide-binding</keyword>
<dbReference type="InterPro" id="IPR038718">
    <property type="entry name" value="SNF2-like_sf"/>
</dbReference>
<feature type="compositionally biased region" description="Polar residues" evidence="4">
    <location>
        <begin position="951"/>
        <end position="974"/>
    </location>
</feature>
<dbReference type="Pfam" id="PF00271">
    <property type="entry name" value="Helicase_C"/>
    <property type="match status" value="1"/>
</dbReference>
<accession>R1EEL6</accession>
<dbReference type="eggNOG" id="KOG0385">
    <property type="taxonomic scope" value="Eukaryota"/>
</dbReference>
<keyword evidence="3" id="KW-0067">ATP-binding</keyword>
<evidence type="ECO:0000256" key="2">
    <source>
        <dbReference type="ARBA" id="ARBA00022801"/>
    </source>
</evidence>
<name>R1EEL6_BOTPV</name>
<protein>
    <submittedName>
        <fullName evidence="7">Putative iswi chromatin-remodeling complex atpase isw2 protein</fullName>
    </submittedName>
</protein>
<dbReference type="InterPro" id="IPR014001">
    <property type="entry name" value="Helicase_ATP-bd"/>
</dbReference>
<evidence type="ECO:0000259" key="6">
    <source>
        <dbReference type="PROSITE" id="PS51194"/>
    </source>
</evidence>
<evidence type="ECO:0000313" key="8">
    <source>
        <dbReference type="Proteomes" id="UP000013521"/>
    </source>
</evidence>
<proteinExistence type="predicted"/>
<feature type="domain" description="Helicase C-terminal" evidence="6">
    <location>
        <begin position="562"/>
        <end position="726"/>
    </location>
</feature>
<dbReference type="FunFam" id="3.40.50.10810:FF:000114">
    <property type="entry name" value="DNA repair protein rad8"/>
    <property type="match status" value="1"/>
</dbReference>
<dbReference type="STRING" id="1287680.R1EEL6"/>
<evidence type="ECO:0000256" key="1">
    <source>
        <dbReference type="ARBA" id="ARBA00022741"/>
    </source>
</evidence>
<feature type="compositionally biased region" description="Acidic residues" evidence="4">
    <location>
        <begin position="1"/>
        <end position="18"/>
    </location>
</feature>
<evidence type="ECO:0000259" key="5">
    <source>
        <dbReference type="PROSITE" id="PS51192"/>
    </source>
</evidence>
<organism evidence="7 8">
    <name type="scientific">Botryosphaeria parva (strain UCR-NP2)</name>
    <name type="common">Grapevine canker fungus</name>
    <name type="synonym">Neofusicoccum parvum</name>
    <dbReference type="NCBI Taxonomy" id="1287680"/>
    <lineage>
        <taxon>Eukaryota</taxon>
        <taxon>Fungi</taxon>
        <taxon>Dikarya</taxon>
        <taxon>Ascomycota</taxon>
        <taxon>Pezizomycotina</taxon>
        <taxon>Dothideomycetes</taxon>
        <taxon>Dothideomycetes incertae sedis</taxon>
        <taxon>Botryosphaeriales</taxon>
        <taxon>Botryosphaeriaceae</taxon>
        <taxon>Neofusicoccum</taxon>
    </lineage>
</organism>
<keyword evidence="2" id="KW-0378">Hydrolase</keyword>
<dbReference type="Gene3D" id="3.40.50.10810">
    <property type="entry name" value="Tandem AAA-ATPase domain"/>
    <property type="match status" value="1"/>
</dbReference>
<evidence type="ECO:0000256" key="4">
    <source>
        <dbReference type="SAM" id="MobiDB-lite"/>
    </source>
</evidence>
<feature type="compositionally biased region" description="Low complexity" evidence="4">
    <location>
        <begin position="1004"/>
        <end position="1014"/>
    </location>
</feature>
<feature type="region of interest" description="Disordered" evidence="4">
    <location>
        <begin position="714"/>
        <end position="736"/>
    </location>
</feature>
<feature type="region of interest" description="Disordered" evidence="4">
    <location>
        <begin position="943"/>
        <end position="974"/>
    </location>
</feature>
<dbReference type="CDD" id="cd18793">
    <property type="entry name" value="SF2_C_SNF"/>
    <property type="match status" value="1"/>
</dbReference>
<feature type="region of interest" description="Disordered" evidence="4">
    <location>
        <begin position="841"/>
        <end position="921"/>
    </location>
</feature>
<dbReference type="AlphaFoldDB" id="R1EEL6"/>
<dbReference type="OrthoDB" id="448448at2759"/>
<dbReference type="SMART" id="SM00487">
    <property type="entry name" value="DEXDc"/>
    <property type="match status" value="1"/>
</dbReference>
<feature type="region of interest" description="Disordered" evidence="4">
    <location>
        <begin position="1"/>
        <end position="83"/>
    </location>
</feature>
<dbReference type="Proteomes" id="UP000013521">
    <property type="component" value="Unassembled WGS sequence"/>
</dbReference>
<dbReference type="PROSITE" id="PS51194">
    <property type="entry name" value="HELICASE_CTER"/>
    <property type="match status" value="1"/>
</dbReference>
<reference evidence="8" key="1">
    <citation type="journal article" date="2013" name="Genome Announc.">
        <title>Draft genome sequence of Neofusicoccum parvum isolate UCR-NP2, a fungal vascular pathogen associated with grapevine cankers.</title>
        <authorList>
            <person name="Blanco-Ulate B."/>
            <person name="Rolshausen P."/>
            <person name="Cantu D."/>
        </authorList>
    </citation>
    <scope>NUCLEOTIDE SEQUENCE [LARGE SCALE GENOMIC DNA]</scope>
    <source>
        <strain evidence="8">UCR-NP2</strain>
    </source>
</reference>
<dbReference type="InterPro" id="IPR049730">
    <property type="entry name" value="SNF2/RAD54-like_C"/>
</dbReference>
<dbReference type="KEGG" id="npa:UCRNP2_7052"/>
<dbReference type="Gene3D" id="3.40.50.300">
    <property type="entry name" value="P-loop containing nucleotide triphosphate hydrolases"/>
    <property type="match status" value="1"/>
</dbReference>
<dbReference type="GO" id="GO:0005524">
    <property type="term" value="F:ATP binding"/>
    <property type="evidence" value="ECO:0007669"/>
    <property type="project" value="InterPro"/>
</dbReference>
<feature type="compositionally biased region" description="Acidic residues" evidence="4">
    <location>
        <begin position="1023"/>
        <end position="1034"/>
    </location>
</feature>
<dbReference type="Pfam" id="PF00176">
    <property type="entry name" value="SNF2-rel_dom"/>
    <property type="match status" value="1"/>
</dbReference>
<dbReference type="InterPro" id="IPR001650">
    <property type="entry name" value="Helicase_C-like"/>
</dbReference>
<feature type="compositionally biased region" description="Basic and acidic residues" evidence="4">
    <location>
        <begin position="43"/>
        <end position="54"/>
    </location>
</feature>
<dbReference type="InterPro" id="IPR000330">
    <property type="entry name" value="SNF2_N"/>
</dbReference>
<dbReference type="InterPro" id="IPR027417">
    <property type="entry name" value="P-loop_NTPase"/>
</dbReference>
<evidence type="ECO:0000256" key="3">
    <source>
        <dbReference type="ARBA" id="ARBA00022840"/>
    </source>
</evidence>
<dbReference type="HOGENOM" id="CLU_000315_32_0_1"/>
<dbReference type="PANTHER" id="PTHR10799">
    <property type="entry name" value="SNF2/RAD54 HELICASE FAMILY"/>
    <property type="match status" value="1"/>
</dbReference>
<gene>
    <name evidence="7" type="ORF">UCRNP2_7052</name>
</gene>
<dbReference type="EMBL" id="KB916476">
    <property type="protein sequence ID" value="EOD46208.1"/>
    <property type="molecule type" value="Genomic_DNA"/>
</dbReference>
<dbReference type="PROSITE" id="PS51192">
    <property type="entry name" value="HELICASE_ATP_BIND_1"/>
    <property type="match status" value="1"/>
</dbReference>
<evidence type="ECO:0000313" key="7">
    <source>
        <dbReference type="EMBL" id="EOD46208.1"/>
    </source>
</evidence>
<feature type="compositionally biased region" description="Low complexity" evidence="4">
    <location>
        <begin position="910"/>
        <end position="921"/>
    </location>
</feature>
<dbReference type="SMART" id="SM00490">
    <property type="entry name" value="HELICc"/>
    <property type="match status" value="1"/>
</dbReference>
<dbReference type="GO" id="GO:0016787">
    <property type="term" value="F:hydrolase activity"/>
    <property type="evidence" value="ECO:0007669"/>
    <property type="project" value="UniProtKB-KW"/>
</dbReference>
<dbReference type="CDD" id="cd17919">
    <property type="entry name" value="DEXHc_Snf"/>
    <property type="match status" value="1"/>
</dbReference>
<feature type="compositionally biased region" description="Low complexity" evidence="4">
    <location>
        <begin position="855"/>
        <end position="865"/>
    </location>
</feature>
<feature type="domain" description="Helicase ATP-binding" evidence="5">
    <location>
        <begin position="155"/>
        <end position="363"/>
    </location>
</feature>
<sequence>MLDDPSEDDLENMEDNGQEDTPKRSLRPRRNQPEPNYLPPPDLSRRTSGRRESMKLLTSDMIGDSPKKATKQKSSATARMQVRSGIATHTKAKRDAFLYRHSDYFLPLLPVTNYVAKLGNHSHGPYVPYVELSQQPEGVDATMKPYQLSGLSFLAHMNENGMPCMLGDEMGLGKTLQTLSLFQLLEEREERQNTRSAENRPYLVVCPLSVVNSWVTEARRWTPKLKVLRFHGPKSERDSLKKVATGQHDRYGNETMRSKKRTGDRRRASNKIVISLDSDDEDGVYKIVVTSYETFVAEQSWFRTAFVWRYIVLDEGHRVKNNLTAVSQALQNIRAEYRLILTGTPLQNDLHEMWALLHWLLPDVFIQKTADLFKNSFNLSKGQANTTVMDSARQLLELLMLRRMKNSPGVNLDLPPKEEVLLYVPLTPLQRFWYMRLLTRSGDALLDDLFSGAKAKEKDALRKDIAEQQKIKDLEQVEARIADEQSANADVWSETREIMKQNLENERQEQKKSDWTKLMNLVMQLRKCCSHPYLLPGVQPEPYFLGDHITRASGKFIVLEKLLQHLILKCGKKVIIFSGFKTTLNLCEDLLSMLGNDGESFRYLRFDGGTDRARRNLDIRLFNDKSTDYKAMLVSTRAGGLGINLTAATEAIFLDEDWNPQITLQAEARAHRIGQTKPVTIYKLCTQGTVEEQMMGRIRKKLYLSAKITESMKSVHGTPTTAKKKGRPSDDDDKPQLDVSQLKTLHVCADCSKKTTDAGGMLFRCRFCSLAFCEDCLNFDRASLIGDSLPELQLLDFGEVSQAFFVKCHVCADTHDEEPDMKHFCEEQAREFDRAWQKFKAEKEAQDQLEEEETAAASAPTSARTTKAHDDQSIFPNIPHGLPLNAADSLTRPRTTRASPRGKKTRDALSTGSSSRASSQFSLDLTDATTVTTPMDAPVASGYFGTKKHSASGSSTPRDASTTGGHFSGANKNTTGQLRFGAVAAPKTAPLAQSAPPKAVARKSATSPSSLSGSSRKRRAENGPEEDDDEEEEVANGVAGLRRERTSKKQQRLSWFPEWV</sequence>
<feature type="region of interest" description="Disordered" evidence="4">
    <location>
        <begin position="987"/>
        <end position="1060"/>
    </location>
</feature>